<comment type="caution">
    <text evidence="2">The sequence shown here is derived from an EMBL/GenBank/DDBJ whole genome shotgun (WGS) entry which is preliminary data.</text>
</comment>
<reference evidence="2" key="1">
    <citation type="submission" date="2021-05" db="EMBL/GenBank/DDBJ databases">
        <authorList>
            <person name="Tigano A."/>
        </authorList>
    </citation>
    <scope>NUCLEOTIDE SEQUENCE</scope>
</reference>
<accession>A0A8S4ADF7</accession>
<dbReference type="PANTHER" id="PTHR16442:SF1">
    <property type="entry name" value="RING FINGER PROTEIN 17"/>
    <property type="match status" value="1"/>
</dbReference>
<dbReference type="SUPFAM" id="SSF63748">
    <property type="entry name" value="Tudor/PWWP/MBT"/>
    <property type="match status" value="2"/>
</dbReference>
<proteinExistence type="predicted"/>
<dbReference type="AlphaFoldDB" id="A0A8S4ADF7"/>
<sequence length="317" mass="36111">MADLNEVLTLVQEAGQVQESMITTKMLKPGSPCLALFSSDKKWYRAQWYRAQVIRGDDQMLHVLFVDYGNESDVDMKNVKPLPHSLLKMAPQAFLCHLNGFDESKGAWEDEAYEEFYNLLIDIPLKLTVIEPHFFWCQFAHTEELHKLSQLAHESGQALQDSVFSQTIGPGSPCLALFSSENQWYRAKVIGKVDQTLSVLFVDYGNESEVDIKNVRPLPECLLEAAPQAFLCCLNGFDKSKGSWDEKVYDDFYYLLVDKLLKLKVFGIGQCLEISVPQYAVEIECEGVVVNVLMEKYWKAVDTESLRTNLNIWGTKL</sequence>
<dbReference type="InterPro" id="IPR035437">
    <property type="entry name" value="SNase_OB-fold_sf"/>
</dbReference>
<keyword evidence="3" id="KW-1185">Reference proteome</keyword>
<dbReference type="EMBL" id="CAJRST010002224">
    <property type="protein sequence ID" value="CAG5866729.1"/>
    <property type="molecule type" value="Genomic_DNA"/>
</dbReference>
<dbReference type="OrthoDB" id="9989103at2759"/>
<dbReference type="PROSITE" id="PS50304">
    <property type="entry name" value="TUDOR"/>
    <property type="match status" value="2"/>
</dbReference>
<feature type="domain" description="Tudor" evidence="1">
    <location>
        <begin position="167"/>
        <end position="225"/>
    </location>
</feature>
<dbReference type="PANTHER" id="PTHR16442">
    <property type="entry name" value="RING FINGER PROTEIN 17"/>
    <property type="match status" value="1"/>
</dbReference>
<feature type="domain" description="Tudor" evidence="1">
    <location>
        <begin position="26"/>
        <end position="89"/>
    </location>
</feature>
<dbReference type="Gene3D" id="2.30.30.140">
    <property type="match status" value="2"/>
</dbReference>
<dbReference type="Gene3D" id="2.40.50.90">
    <property type="match status" value="2"/>
</dbReference>
<organism evidence="2 3">
    <name type="scientific">Menidia menidia</name>
    <name type="common">Atlantic silverside</name>
    <dbReference type="NCBI Taxonomy" id="238744"/>
    <lineage>
        <taxon>Eukaryota</taxon>
        <taxon>Metazoa</taxon>
        <taxon>Chordata</taxon>
        <taxon>Craniata</taxon>
        <taxon>Vertebrata</taxon>
        <taxon>Euteleostomi</taxon>
        <taxon>Actinopterygii</taxon>
        <taxon>Neopterygii</taxon>
        <taxon>Teleostei</taxon>
        <taxon>Neoteleostei</taxon>
        <taxon>Acanthomorphata</taxon>
        <taxon>Ovalentaria</taxon>
        <taxon>Atherinomorphae</taxon>
        <taxon>Atheriniformes</taxon>
        <taxon>Atherinopsidae</taxon>
        <taxon>Menidiinae</taxon>
        <taxon>Menidia</taxon>
    </lineage>
</organism>
<dbReference type="SMART" id="SM00333">
    <property type="entry name" value="TUDOR"/>
    <property type="match status" value="2"/>
</dbReference>
<name>A0A8S4ADF7_9TELE</name>
<gene>
    <name evidence="2" type="ORF">MMEN_LOCUS3431</name>
</gene>
<dbReference type="Proteomes" id="UP000677803">
    <property type="component" value="Unassembled WGS sequence"/>
</dbReference>
<dbReference type="FunFam" id="2.30.30.140:FF:000018">
    <property type="entry name" value="Serine/threonine-protein kinase 31"/>
    <property type="match status" value="2"/>
</dbReference>
<evidence type="ECO:0000313" key="3">
    <source>
        <dbReference type="Proteomes" id="UP000677803"/>
    </source>
</evidence>
<evidence type="ECO:0000259" key="1">
    <source>
        <dbReference type="PROSITE" id="PS50304"/>
    </source>
</evidence>
<dbReference type="InterPro" id="IPR002999">
    <property type="entry name" value="Tudor"/>
</dbReference>
<evidence type="ECO:0000313" key="2">
    <source>
        <dbReference type="EMBL" id="CAG5866729.1"/>
    </source>
</evidence>
<protein>
    <submittedName>
        <fullName evidence="2">(Atlantic silverside) hypothetical protein</fullName>
    </submittedName>
</protein>
<dbReference type="Pfam" id="PF00567">
    <property type="entry name" value="TUDOR"/>
    <property type="match status" value="2"/>
</dbReference>